<sequence length="205" mass="22862">MQKKTQYSKRISWFALGHEQSTKDISDVTNDILLLTILIGKPQLQDSNPNTLQAASLQDQPPSRPQIFGLKPEQDLTLENLLRLDEQKLLASRPPTPKVPVNLNNERAGQAKNPEITWATAAGEAKKLPMECGPPKDNKSHNLTRKFKFSQFETANEITLTMDTTEGCKNLVDSSTRLKGICKGFSMADGYTYTLGHQEVTHCHS</sequence>
<gene>
    <name evidence="1" type="ORF">DSO57_1003812</name>
</gene>
<organism evidence="1 2">
    <name type="scientific">Entomophthora muscae</name>
    <dbReference type="NCBI Taxonomy" id="34485"/>
    <lineage>
        <taxon>Eukaryota</taxon>
        <taxon>Fungi</taxon>
        <taxon>Fungi incertae sedis</taxon>
        <taxon>Zoopagomycota</taxon>
        <taxon>Entomophthoromycotina</taxon>
        <taxon>Entomophthoromycetes</taxon>
        <taxon>Entomophthorales</taxon>
        <taxon>Entomophthoraceae</taxon>
        <taxon>Entomophthora</taxon>
    </lineage>
</organism>
<proteinExistence type="predicted"/>
<evidence type="ECO:0000313" key="2">
    <source>
        <dbReference type="Proteomes" id="UP001165960"/>
    </source>
</evidence>
<comment type="caution">
    <text evidence="1">The sequence shown here is derived from an EMBL/GenBank/DDBJ whole genome shotgun (WGS) entry which is preliminary data.</text>
</comment>
<name>A0ACC2UI07_9FUNG</name>
<accession>A0ACC2UI07</accession>
<evidence type="ECO:0000313" key="1">
    <source>
        <dbReference type="EMBL" id="KAJ9086478.1"/>
    </source>
</evidence>
<dbReference type="EMBL" id="QTSX02000719">
    <property type="protein sequence ID" value="KAJ9086478.1"/>
    <property type="molecule type" value="Genomic_DNA"/>
</dbReference>
<protein>
    <submittedName>
        <fullName evidence="1">Uncharacterized protein</fullName>
    </submittedName>
</protein>
<dbReference type="Proteomes" id="UP001165960">
    <property type="component" value="Unassembled WGS sequence"/>
</dbReference>
<keyword evidence="2" id="KW-1185">Reference proteome</keyword>
<reference evidence="1" key="1">
    <citation type="submission" date="2022-04" db="EMBL/GenBank/DDBJ databases">
        <title>Genome of the entomopathogenic fungus Entomophthora muscae.</title>
        <authorList>
            <person name="Elya C."/>
            <person name="Lovett B.R."/>
            <person name="Lee E."/>
            <person name="Macias A.M."/>
            <person name="Hajek A.E."/>
            <person name="De Bivort B.L."/>
            <person name="Kasson M.T."/>
            <person name="De Fine Licht H.H."/>
            <person name="Stajich J.E."/>
        </authorList>
    </citation>
    <scope>NUCLEOTIDE SEQUENCE</scope>
    <source>
        <strain evidence="1">Berkeley</strain>
    </source>
</reference>